<evidence type="ECO:0000313" key="2">
    <source>
        <dbReference type="EMBL" id="KDR13657.1"/>
    </source>
</evidence>
<dbReference type="GO" id="GO:0005549">
    <property type="term" value="F:odorant binding"/>
    <property type="evidence" value="ECO:0007669"/>
    <property type="project" value="InterPro"/>
</dbReference>
<dbReference type="GO" id="GO:0007608">
    <property type="term" value="P:sensory perception of smell"/>
    <property type="evidence" value="ECO:0007669"/>
    <property type="project" value="TreeGrafter"/>
</dbReference>
<dbReference type="CDD" id="cd23992">
    <property type="entry name" value="PBP_GOBP"/>
    <property type="match status" value="1"/>
</dbReference>
<accession>A0A067QWL9</accession>
<organism evidence="2 3">
    <name type="scientific">Zootermopsis nevadensis</name>
    <name type="common">Dampwood termite</name>
    <dbReference type="NCBI Taxonomy" id="136037"/>
    <lineage>
        <taxon>Eukaryota</taxon>
        <taxon>Metazoa</taxon>
        <taxon>Ecdysozoa</taxon>
        <taxon>Arthropoda</taxon>
        <taxon>Hexapoda</taxon>
        <taxon>Insecta</taxon>
        <taxon>Pterygota</taxon>
        <taxon>Neoptera</taxon>
        <taxon>Polyneoptera</taxon>
        <taxon>Dictyoptera</taxon>
        <taxon>Blattodea</taxon>
        <taxon>Blattoidea</taxon>
        <taxon>Termitoidae</taxon>
        <taxon>Termopsidae</taxon>
        <taxon>Zootermopsis</taxon>
    </lineage>
</organism>
<dbReference type="InterPro" id="IPR036728">
    <property type="entry name" value="PBP_GOBP_sf"/>
</dbReference>
<dbReference type="Pfam" id="PF01395">
    <property type="entry name" value="PBP_GOBP"/>
    <property type="match status" value="1"/>
</dbReference>
<dbReference type="PANTHER" id="PTHR21364:SF2">
    <property type="entry name" value="GENERAL ODORANT-BINDING PROTEIN 19A"/>
    <property type="match status" value="1"/>
</dbReference>
<feature type="signal peptide" evidence="1">
    <location>
        <begin position="1"/>
        <end position="23"/>
    </location>
</feature>
<dbReference type="OMA" id="YNYEDEC"/>
<sequence>MNQLVKNTIALFIFAIVLRSASAGLTMEEIMSTGKILRSHCQPRVGVSDETIEAASEGRFSDDRTLKCYLACMMGLSHSLKDGKYQADLTIQMAEDLLSPEISGKVKNVAQKCRNAGDGIEDECDVALALTKCAYEVDPELFYLP</sequence>
<dbReference type="eggNOG" id="ENOG502SA47">
    <property type="taxonomic scope" value="Eukaryota"/>
</dbReference>
<dbReference type="InterPro" id="IPR006170">
    <property type="entry name" value="PBP/GOBP"/>
</dbReference>
<feature type="chain" id="PRO_5001644432" evidence="1">
    <location>
        <begin position="24"/>
        <end position="145"/>
    </location>
</feature>
<dbReference type="SMART" id="SM00708">
    <property type="entry name" value="PhBP"/>
    <property type="match status" value="1"/>
</dbReference>
<dbReference type="PANTHER" id="PTHR21364">
    <property type="entry name" value="GENERAL ODORANT-BINDING PROTEIN 19A"/>
    <property type="match status" value="1"/>
</dbReference>
<evidence type="ECO:0000313" key="3">
    <source>
        <dbReference type="Proteomes" id="UP000027135"/>
    </source>
</evidence>
<gene>
    <name evidence="2" type="ORF">L798_11990</name>
</gene>
<dbReference type="GO" id="GO:0035275">
    <property type="term" value="F:dibutyl phthalate binding"/>
    <property type="evidence" value="ECO:0007669"/>
    <property type="project" value="TreeGrafter"/>
</dbReference>
<proteinExistence type="predicted"/>
<dbReference type="SUPFAM" id="SSF47565">
    <property type="entry name" value="Insect pheromone/odorant-binding proteins"/>
    <property type="match status" value="1"/>
</dbReference>
<dbReference type="GO" id="GO:0005576">
    <property type="term" value="C:extracellular region"/>
    <property type="evidence" value="ECO:0007669"/>
    <property type="project" value="TreeGrafter"/>
</dbReference>
<evidence type="ECO:0000256" key="1">
    <source>
        <dbReference type="SAM" id="SignalP"/>
    </source>
</evidence>
<dbReference type="Gene3D" id="1.10.238.20">
    <property type="entry name" value="Pheromone/general odorant binding protein domain"/>
    <property type="match status" value="1"/>
</dbReference>
<dbReference type="InParanoid" id="A0A067QWL9"/>
<name>A0A067QWL9_ZOONE</name>
<protein>
    <submittedName>
        <fullName evidence="2">General odorant-binding protein 19a</fullName>
    </submittedName>
</protein>
<dbReference type="Proteomes" id="UP000027135">
    <property type="component" value="Unassembled WGS sequence"/>
</dbReference>
<keyword evidence="1" id="KW-0732">Signal</keyword>
<reference evidence="2 3" key="1">
    <citation type="journal article" date="2014" name="Nat. Commun.">
        <title>Molecular traces of alternative social organization in a termite genome.</title>
        <authorList>
            <person name="Terrapon N."/>
            <person name="Li C."/>
            <person name="Robertson H.M."/>
            <person name="Ji L."/>
            <person name="Meng X."/>
            <person name="Booth W."/>
            <person name="Chen Z."/>
            <person name="Childers C.P."/>
            <person name="Glastad K.M."/>
            <person name="Gokhale K."/>
            <person name="Gowin J."/>
            <person name="Gronenberg W."/>
            <person name="Hermansen R.A."/>
            <person name="Hu H."/>
            <person name="Hunt B.G."/>
            <person name="Huylmans A.K."/>
            <person name="Khalil S.M."/>
            <person name="Mitchell R.D."/>
            <person name="Munoz-Torres M.C."/>
            <person name="Mustard J.A."/>
            <person name="Pan H."/>
            <person name="Reese J.T."/>
            <person name="Scharf M.E."/>
            <person name="Sun F."/>
            <person name="Vogel H."/>
            <person name="Xiao J."/>
            <person name="Yang W."/>
            <person name="Yang Z."/>
            <person name="Yang Z."/>
            <person name="Zhou J."/>
            <person name="Zhu J."/>
            <person name="Brent C.S."/>
            <person name="Elsik C.G."/>
            <person name="Goodisman M.A."/>
            <person name="Liberles D.A."/>
            <person name="Roe R.M."/>
            <person name="Vargo E.L."/>
            <person name="Vilcinskas A."/>
            <person name="Wang J."/>
            <person name="Bornberg-Bauer E."/>
            <person name="Korb J."/>
            <person name="Zhang G."/>
            <person name="Liebig J."/>
        </authorList>
    </citation>
    <scope>NUCLEOTIDE SEQUENCE [LARGE SCALE GENOMIC DNA]</scope>
    <source>
        <tissue evidence="2">Whole organism</tissue>
    </source>
</reference>
<dbReference type="EMBL" id="KK852929">
    <property type="protein sequence ID" value="KDR13657.1"/>
    <property type="molecule type" value="Genomic_DNA"/>
</dbReference>
<dbReference type="AlphaFoldDB" id="A0A067QWL9"/>
<dbReference type="FunCoup" id="A0A067QWL9">
    <property type="interactions" value="21"/>
</dbReference>
<dbReference type="GO" id="GO:0042048">
    <property type="term" value="P:olfactory behavior"/>
    <property type="evidence" value="ECO:0007669"/>
    <property type="project" value="TreeGrafter"/>
</dbReference>
<keyword evidence="3" id="KW-1185">Reference proteome</keyword>